<name>A0AAE1GJY9_PETCI</name>
<dbReference type="PANTHER" id="PTHR33050">
    <property type="entry name" value="REVERSE TRANSCRIPTASE DOMAIN-CONTAINING PROTEIN"/>
    <property type="match status" value="1"/>
</dbReference>
<dbReference type="InterPro" id="IPR052055">
    <property type="entry name" value="Hepadnavirus_pol/RT"/>
</dbReference>
<feature type="region of interest" description="Disordered" evidence="1">
    <location>
        <begin position="913"/>
        <end position="960"/>
    </location>
</feature>
<evidence type="ECO:0000256" key="1">
    <source>
        <dbReference type="SAM" id="MobiDB-lite"/>
    </source>
</evidence>
<keyword evidence="4" id="KW-1185">Reference proteome</keyword>
<dbReference type="PROSITE" id="PS50878">
    <property type="entry name" value="RT_POL"/>
    <property type="match status" value="2"/>
</dbReference>
<dbReference type="GO" id="GO:0071897">
    <property type="term" value="P:DNA biosynthetic process"/>
    <property type="evidence" value="ECO:0007669"/>
    <property type="project" value="UniProtKB-ARBA"/>
</dbReference>
<dbReference type="PANTHER" id="PTHR33050:SF7">
    <property type="entry name" value="RIBONUCLEASE H"/>
    <property type="match status" value="1"/>
</dbReference>
<dbReference type="Gene3D" id="3.30.70.270">
    <property type="match status" value="2"/>
</dbReference>
<dbReference type="CDD" id="cd03714">
    <property type="entry name" value="RT_DIRS1"/>
    <property type="match status" value="2"/>
</dbReference>
<feature type="domain" description="Reverse transcriptase" evidence="2">
    <location>
        <begin position="1181"/>
        <end position="1363"/>
    </location>
</feature>
<dbReference type="EMBL" id="JAWQEG010000382">
    <property type="protein sequence ID" value="KAK3890883.1"/>
    <property type="molecule type" value="Genomic_DNA"/>
</dbReference>
<feature type="domain" description="Reverse transcriptase" evidence="2">
    <location>
        <begin position="328"/>
        <end position="510"/>
    </location>
</feature>
<feature type="region of interest" description="Disordered" evidence="1">
    <location>
        <begin position="60"/>
        <end position="107"/>
    </location>
</feature>
<organism evidence="3 4">
    <name type="scientific">Petrolisthes cinctipes</name>
    <name type="common">Flat porcelain crab</name>
    <dbReference type="NCBI Taxonomy" id="88211"/>
    <lineage>
        <taxon>Eukaryota</taxon>
        <taxon>Metazoa</taxon>
        <taxon>Ecdysozoa</taxon>
        <taxon>Arthropoda</taxon>
        <taxon>Crustacea</taxon>
        <taxon>Multicrustacea</taxon>
        <taxon>Malacostraca</taxon>
        <taxon>Eumalacostraca</taxon>
        <taxon>Eucarida</taxon>
        <taxon>Decapoda</taxon>
        <taxon>Pleocyemata</taxon>
        <taxon>Anomura</taxon>
        <taxon>Galatheoidea</taxon>
        <taxon>Porcellanidae</taxon>
        <taxon>Petrolisthes</taxon>
    </lineage>
</organism>
<evidence type="ECO:0000313" key="4">
    <source>
        <dbReference type="Proteomes" id="UP001286313"/>
    </source>
</evidence>
<gene>
    <name evidence="3" type="ORF">Pcinc_005183</name>
</gene>
<dbReference type="Pfam" id="PF00078">
    <property type="entry name" value="RVT_1"/>
    <property type="match status" value="2"/>
</dbReference>
<accession>A0AAE1GJY9</accession>
<feature type="compositionally biased region" description="Basic and acidic residues" evidence="1">
    <location>
        <begin position="916"/>
        <end position="942"/>
    </location>
</feature>
<dbReference type="Gene3D" id="3.10.10.10">
    <property type="entry name" value="HIV Type 1 Reverse Transcriptase, subunit A, domain 1"/>
    <property type="match status" value="2"/>
</dbReference>
<dbReference type="InterPro" id="IPR000477">
    <property type="entry name" value="RT_dom"/>
</dbReference>
<reference evidence="3" key="1">
    <citation type="submission" date="2023-10" db="EMBL/GenBank/DDBJ databases">
        <title>Genome assemblies of two species of porcelain crab, Petrolisthes cinctipes and Petrolisthes manimaculis (Anomura: Porcellanidae).</title>
        <authorList>
            <person name="Angst P."/>
        </authorList>
    </citation>
    <scope>NUCLEOTIDE SEQUENCE</scope>
    <source>
        <strain evidence="3">PB745_01</strain>
        <tissue evidence="3">Gill</tissue>
    </source>
</reference>
<protein>
    <recommendedName>
        <fullName evidence="2">Reverse transcriptase domain-containing protein</fullName>
    </recommendedName>
</protein>
<feature type="compositionally biased region" description="Basic and acidic residues" evidence="1">
    <location>
        <begin position="63"/>
        <end position="89"/>
    </location>
</feature>
<comment type="caution">
    <text evidence="3">The sequence shown here is derived from an EMBL/GenBank/DDBJ whole genome shotgun (WGS) entry which is preliminary data.</text>
</comment>
<dbReference type="SUPFAM" id="SSF56672">
    <property type="entry name" value="DNA/RNA polymerases"/>
    <property type="match status" value="2"/>
</dbReference>
<dbReference type="Proteomes" id="UP001286313">
    <property type="component" value="Unassembled WGS sequence"/>
</dbReference>
<sequence>MKAAGIDLSIFAPHSTRSASTSKAAMTLPLSTILETVGWSQESTFALYYRKPLCKQGLAMADQDAHEEQPRRSSSIEKKRPRGDDEKGDKKRRKGVPSIQACSLRDSPVPADGDVGCSGLGNKSSECGTASNDKLDKLTSLLSGLIEKLDNNAQGPSTSDAPYYGGFHDLSSSDEDCVVAEGVTYDTDPLDNLDTICPAQPSLQTDVDDASFLRALDELSDCFHGDEPKGDPLSDRLASILNVSLRRRPNSDTVKTTCSRLKVPNNVPNMKARNEEASPLSLQEFLLIKAFFRTKAALGEKDSKQISPVIQPHNALDAALQGFLNKKIVERCEAGVSPGFFSNVFPTFKKDGSARVILNLKELNNYVKYSHFKMDSIKDVIQLVHPSSYFVTVDFKDAYYSVHVKPKDRKWLRFSWHNETFQFTCLPQGLSSAPRIFTKLLKPVLSHLRKLGITVCCYIDDCIFIADSDKELIDNVRYAVQLFDLVGLTVNLNKSVLVPTQEIEFLGITLNSLNMTATLPSRRRNNIKEQGSLLLKGGTSLHALAVFIGLTVASEPAVTLAPLRYKYLEIVRNKELVKNKGNYSAIINLDDHAKDLISWWIHKIDLQSKSLLYSPPQLELKTDACLTGWGAICGDAKTGGQWAQDELDHINCLELKAILLGLKSLCKNYSQTEISIRSDNTTAVACLVRGGSTKINLNQIIEEIFDWALARGITLSAKYIKGLDNVEADKESRIKNLDTEWMLKPHIFKLLCDRFYTPDIDLFASRLNAQVPTYVSWKPDPIAAYTNAFTISWNNKNGSLYAFPPFSIIGKMLKKIREDEASVISILPLWPTQSWFPLALKLLVESPVLLPREPLVLPQDPNLTHPQAPKSASTSKAAMTLPLSTILETVGWSQESTFALYYRKPLCKQGLAMADQDAHEEQPRRSSSIEKKRPRGDDEKGDKKRRKGVPSIQACSLRDSPVPADGDVGCSGLGNKSSECGTASNDKLDKLTSLLSGLIEKLDNNAQGPSTSDAPYYGGFHDLSSSDEDCVVAEGVTYDTDPLDNLDTICPAQPSLQTDVDDASFLRALDELSDCFHGDEPKGDPLSDRLASILNVSLRRRPNSDTVKTTCSRLKVPNNVPNMKARNEEASPLSLQEFLLIKAFFRTKAALGEKDSKQISPVIQPHNALDAALQGFLNKKIVERCEAGVSSGFFSNVFPTFKKDGSARVILNLKELNNYVKYSHFKMDSIKDVIQLVHPSSYFVTVDFKDAYYSVHVKPKDRKWLRFSWHNETFQFTCLPQRLSSAPRIFTKLLKPVLSHLRKLGITVCCYIDDCIFIADSDKELIDNVRYAVQLFDLVGLTVNLNKSVLVPTQEIEFLGITLNSLNMTATLPSRRRNNIKEQGSLLLKGGTSLHALAVFIGLTVASEPAVTLAPLRYKYLEIVRNKELVKNKGNYSAIINLDDHAKDLISWWIHKIDLQSKSLLYSPPQLELKTDACLTGWGAICGDAKTGGQWAQDELDHINCLELKAILLGLKSLCKNYSQTEISIRSDNTTAVACLVRGGSTKINLNQIIEEIFDWALARGITLSAKYIKGLDNVEADKESRIKNLDTEWMLKPHIFKLLCDRFYTPDIDLFASRLNAQVPTYVSWKPDPIAAYTNAFTISWNNKNGSLYAFPPFSIIGKMLKKIREDKASVISILPLWSTQSWFPLALKLLVESPVLLPREPLVLPQDPNLTHPQAPKLRMTSMILSGNPLKTKDFRRMLPNFSLGLGDTVQNCNMGLISGSGCRFVSAGKVIHFCHL</sequence>
<dbReference type="InterPro" id="IPR043502">
    <property type="entry name" value="DNA/RNA_pol_sf"/>
</dbReference>
<evidence type="ECO:0000313" key="3">
    <source>
        <dbReference type="EMBL" id="KAK3890883.1"/>
    </source>
</evidence>
<dbReference type="CDD" id="cd09275">
    <property type="entry name" value="RNase_HI_RT_DIRS1"/>
    <property type="match status" value="2"/>
</dbReference>
<evidence type="ECO:0000259" key="2">
    <source>
        <dbReference type="PROSITE" id="PS50878"/>
    </source>
</evidence>
<dbReference type="InterPro" id="IPR043128">
    <property type="entry name" value="Rev_trsase/Diguanyl_cyclase"/>
</dbReference>
<proteinExistence type="predicted"/>